<reference evidence="10 11" key="1">
    <citation type="submission" date="2023-08" db="EMBL/GenBank/DDBJ databases">
        <title>Phytohabitans sansha sp. nov., isolated from marine sediment.</title>
        <authorList>
            <person name="Zhao Y."/>
            <person name="Yi K."/>
        </authorList>
    </citation>
    <scope>NUCLEOTIDE SEQUENCE [LARGE SCALE GENOMIC DNA]</scope>
    <source>
        <strain evidence="10 11">ZYX-F-186</strain>
    </source>
</reference>
<accession>A0ABU0ZPR9</accession>
<evidence type="ECO:0000259" key="9">
    <source>
        <dbReference type="Pfam" id="PF02782"/>
    </source>
</evidence>
<dbReference type="InterPro" id="IPR018484">
    <property type="entry name" value="FGGY_N"/>
</dbReference>
<dbReference type="EC" id="2.7.1.-" evidence="10"/>
<gene>
    <name evidence="10" type="ORF">RB614_31365</name>
</gene>
<keyword evidence="2" id="KW-0859">Xylose metabolism</keyword>
<dbReference type="PANTHER" id="PTHR43095">
    <property type="entry name" value="SUGAR KINASE"/>
    <property type="match status" value="1"/>
</dbReference>
<dbReference type="RefSeq" id="WP_308716297.1">
    <property type="nucleotide sequence ID" value="NZ_JAVHUY010000036.1"/>
</dbReference>
<dbReference type="InterPro" id="IPR000577">
    <property type="entry name" value="Carb_kinase_FGGY"/>
</dbReference>
<dbReference type="PIRSF" id="PIRSF000538">
    <property type="entry name" value="GlpK"/>
    <property type="match status" value="1"/>
</dbReference>
<name>A0ABU0ZPR9_9ACTN</name>
<dbReference type="Proteomes" id="UP001230908">
    <property type="component" value="Unassembled WGS sequence"/>
</dbReference>
<evidence type="ECO:0000259" key="8">
    <source>
        <dbReference type="Pfam" id="PF00370"/>
    </source>
</evidence>
<evidence type="ECO:0000256" key="1">
    <source>
        <dbReference type="ARBA" id="ARBA00009156"/>
    </source>
</evidence>
<evidence type="ECO:0000256" key="6">
    <source>
        <dbReference type="ARBA" id="ARBA00022840"/>
    </source>
</evidence>
<keyword evidence="6" id="KW-0067">ATP-binding</keyword>
<evidence type="ECO:0000256" key="2">
    <source>
        <dbReference type="ARBA" id="ARBA00022629"/>
    </source>
</evidence>
<dbReference type="InterPro" id="IPR013449">
    <property type="entry name" value="Rhamnulokinase"/>
</dbReference>
<dbReference type="Gene3D" id="3.30.420.40">
    <property type="match status" value="2"/>
</dbReference>
<proteinExistence type="inferred from homology"/>
<dbReference type="InterPro" id="IPR050406">
    <property type="entry name" value="FGGY_Carb_Kinase"/>
</dbReference>
<comment type="similarity">
    <text evidence="1">Belongs to the FGGY kinase family.</text>
</comment>
<dbReference type="Pfam" id="PF02782">
    <property type="entry name" value="FGGY_C"/>
    <property type="match status" value="1"/>
</dbReference>
<evidence type="ECO:0000313" key="10">
    <source>
        <dbReference type="EMBL" id="MDQ7909033.1"/>
    </source>
</evidence>
<dbReference type="InterPro" id="IPR043129">
    <property type="entry name" value="ATPase_NBD"/>
</dbReference>
<keyword evidence="7" id="KW-0684">Rhamnose metabolism</keyword>
<evidence type="ECO:0000256" key="3">
    <source>
        <dbReference type="ARBA" id="ARBA00022679"/>
    </source>
</evidence>
<dbReference type="GO" id="GO:0016740">
    <property type="term" value="F:transferase activity"/>
    <property type="evidence" value="ECO:0007669"/>
    <property type="project" value="UniProtKB-KW"/>
</dbReference>
<comment type="caution">
    <text evidence="10">The sequence shown here is derived from an EMBL/GenBank/DDBJ whole genome shotgun (WGS) entry which is preliminary data.</text>
</comment>
<dbReference type="CDD" id="cd07771">
    <property type="entry name" value="ASKHA_NBD_FGGY_RhaB-like"/>
    <property type="match status" value="1"/>
</dbReference>
<evidence type="ECO:0000256" key="4">
    <source>
        <dbReference type="ARBA" id="ARBA00022741"/>
    </source>
</evidence>
<feature type="domain" description="Carbohydrate kinase FGGY N-terminal" evidence="8">
    <location>
        <begin position="7"/>
        <end position="247"/>
    </location>
</feature>
<keyword evidence="2" id="KW-0119">Carbohydrate metabolism</keyword>
<evidence type="ECO:0000313" key="11">
    <source>
        <dbReference type="Proteomes" id="UP001230908"/>
    </source>
</evidence>
<sequence>MTRPTTIAGVDLGASSGRVMLARVRPDSVDLAEIARFDNVPVRVSGSLHWDILRLYRGVLDGLQTAGRAAGRLDSIGVDSWAVDYGLLDVDGRLLGNPVHYRDGRTEGVADKVFADLPAADLYRATGIQHMPFNTVFQLVAAAGTRQLAAASTLLLIPDLIGFWLTGTAGAEVTNASTTALLDVHTGAWATDLMRRLGIRPELFPPLRRPGDPTGELRPEVRDMTGLAGPVPVTAVGSHDTASAILGVPARDERFAYVSCGTWSLVGVELDRPVLTDASRAANFTNETGVDGTVRYLRNVMGLWLLQESIRTWRSARLPAELDPLLRAAARVPRLARVVDVDDQRFLPPGDIPARIAEVCHETGQPPPRDQAEVVRCILDSLALAYRQAVSDAQRLSGRTIEVVHLVGGGARNALLCQLTADACGLPVEAGPVEAGALGNVLVQARALGTIGGDRWRMRSLLAATQPTTRYLPRPDRRRWDAAAARLSG</sequence>
<dbReference type="SUPFAM" id="SSF53067">
    <property type="entry name" value="Actin-like ATPase domain"/>
    <property type="match status" value="2"/>
</dbReference>
<keyword evidence="5" id="KW-0418">Kinase</keyword>
<dbReference type="EMBL" id="JAVHUY010000036">
    <property type="protein sequence ID" value="MDQ7909033.1"/>
    <property type="molecule type" value="Genomic_DNA"/>
</dbReference>
<keyword evidence="4" id="KW-0547">Nucleotide-binding</keyword>
<evidence type="ECO:0000256" key="7">
    <source>
        <dbReference type="ARBA" id="ARBA00023308"/>
    </source>
</evidence>
<protein>
    <submittedName>
        <fullName evidence="10">Rhamnulokinase family protein</fullName>
        <ecNumber evidence="10">2.7.1.-</ecNumber>
    </submittedName>
</protein>
<dbReference type="PANTHER" id="PTHR43095:SF5">
    <property type="entry name" value="XYLULOSE KINASE"/>
    <property type="match status" value="1"/>
</dbReference>
<organism evidence="10 11">
    <name type="scientific">Phytohabitans maris</name>
    <dbReference type="NCBI Taxonomy" id="3071409"/>
    <lineage>
        <taxon>Bacteria</taxon>
        <taxon>Bacillati</taxon>
        <taxon>Actinomycetota</taxon>
        <taxon>Actinomycetes</taxon>
        <taxon>Micromonosporales</taxon>
        <taxon>Micromonosporaceae</taxon>
    </lineage>
</organism>
<keyword evidence="3 10" id="KW-0808">Transferase</keyword>
<keyword evidence="11" id="KW-1185">Reference proteome</keyword>
<dbReference type="InterPro" id="IPR018485">
    <property type="entry name" value="FGGY_C"/>
</dbReference>
<dbReference type="Pfam" id="PF00370">
    <property type="entry name" value="FGGY_N"/>
    <property type="match status" value="1"/>
</dbReference>
<evidence type="ECO:0000256" key="5">
    <source>
        <dbReference type="ARBA" id="ARBA00022777"/>
    </source>
</evidence>
<feature type="domain" description="Carbohydrate kinase FGGY C-terminal" evidence="9">
    <location>
        <begin position="256"/>
        <end position="447"/>
    </location>
</feature>